<dbReference type="PANTHER" id="PTHR22763:SF184">
    <property type="entry name" value="E3 UBIQUITIN-PROTEIN LIGASE SYNOVIOLIN"/>
    <property type="match status" value="1"/>
</dbReference>
<dbReference type="GO" id="GO:0008270">
    <property type="term" value="F:zinc ion binding"/>
    <property type="evidence" value="ECO:0007669"/>
    <property type="project" value="UniProtKB-KW"/>
</dbReference>
<feature type="transmembrane region" description="Helical" evidence="11">
    <location>
        <begin position="102"/>
        <end position="119"/>
    </location>
</feature>
<dbReference type="PaxDb" id="121845-A0A1S3DBN1"/>
<dbReference type="Pfam" id="PF25563">
    <property type="entry name" value="TPR_SYVN1_N"/>
    <property type="match status" value="1"/>
</dbReference>
<organism evidence="13 14">
    <name type="scientific">Diaphorina citri</name>
    <name type="common">Asian citrus psyllid</name>
    <dbReference type="NCBI Taxonomy" id="121845"/>
    <lineage>
        <taxon>Eukaryota</taxon>
        <taxon>Metazoa</taxon>
        <taxon>Ecdysozoa</taxon>
        <taxon>Arthropoda</taxon>
        <taxon>Hexapoda</taxon>
        <taxon>Insecta</taxon>
        <taxon>Pterygota</taxon>
        <taxon>Neoptera</taxon>
        <taxon>Paraneoptera</taxon>
        <taxon>Hemiptera</taxon>
        <taxon>Sternorrhyncha</taxon>
        <taxon>Psylloidea</taxon>
        <taxon>Psyllidae</taxon>
        <taxon>Diaphorininae</taxon>
        <taxon>Diaphorina</taxon>
    </lineage>
</organism>
<feature type="domain" description="E3 ubiquitin-protein ligase synoviolin-like TPR repeats" evidence="12">
    <location>
        <begin position="7"/>
        <end position="218"/>
    </location>
</feature>
<keyword evidence="3" id="KW-0808">Transferase</keyword>
<dbReference type="Proteomes" id="UP000079169">
    <property type="component" value="Unplaced"/>
</dbReference>
<dbReference type="GO" id="GO:0036503">
    <property type="term" value="P:ERAD pathway"/>
    <property type="evidence" value="ECO:0007669"/>
    <property type="project" value="TreeGrafter"/>
</dbReference>
<sequence>MRSLGLPLISFGLTGAVVANAYYQKKQFYPSVVYITKSNSSMAVIYIQALILVILAGKLVKKIFFGQLRAAEFEHLMERSWYAVTETCLAFTVFKDDFSPKFVALFTLLLFLKAFHWLTEDRVDFMERSPMISYIFHIRIIVLLTVLGLLDLYFVVGAYQTTVTKGASVMIVFGFEYAILLTVCVNILIKYALHTIDLNREIFWESKAVFFLYMELVMITPHKKRRLVAPQGVAAQLMLPRQTLQEIPPHAKVPGRNDTHTEKKLIGCQKPNRVTGFWNSNIEFYIGEFDTIALHNLNQQKAGSVPPPVPPPDFSSLTDEQLRTMESNAREGVEARLRCLHNIQLLLDAATLMLQQYSVAAANVNVANSMTSPPPSSTSAEQDGGTAPAAAHYQHGPDLTTEPQLHYATQEASSSSSSGSHSTTLAPYF</sequence>
<dbReference type="STRING" id="121845.A0A1S3DBN1"/>
<keyword evidence="13" id="KW-1185">Reference proteome</keyword>
<name>A0A1S3DBN1_DIACI</name>
<evidence type="ECO:0000256" key="1">
    <source>
        <dbReference type="ARBA" id="ARBA00004370"/>
    </source>
</evidence>
<keyword evidence="5" id="KW-0479">Metal-binding</keyword>
<dbReference type="GO" id="GO:0012505">
    <property type="term" value="C:endomembrane system"/>
    <property type="evidence" value="ECO:0007669"/>
    <property type="project" value="UniProtKB-SubCell"/>
</dbReference>
<feature type="region of interest" description="Disordered" evidence="10">
    <location>
        <begin position="370"/>
        <end position="429"/>
    </location>
</feature>
<gene>
    <name evidence="14" type="primary">LOC103515445</name>
</gene>
<dbReference type="GO" id="GO:0016567">
    <property type="term" value="P:protein ubiquitination"/>
    <property type="evidence" value="ECO:0007669"/>
    <property type="project" value="UniProtKB-UniPathway"/>
</dbReference>
<dbReference type="GO" id="GO:0043161">
    <property type="term" value="P:proteasome-mediated ubiquitin-dependent protein catabolic process"/>
    <property type="evidence" value="ECO:0007669"/>
    <property type="project" value="TreeGrafter"/>
</dbReference>
<feature type="compositionally biased region" description="Low complexity" evidence="10">
    <location>
        <begin position="413"/>
        <end position="422"/>
    </location>
</feature>
<evidence type="ECO:0000256" key="5">
    <source>
        <dbReference type="ARBA" id="ARBA00022723"/>
    </source>
</evidence>
<evidence type="ECO:0000313" key="13">
    <source>
        <dbReference type="Proteomes" id="UP000079169"/>
    </source>
</evidence>
<reference evidence="14" key="1">
    <citation type="submission" date="2025-08" db="UniProtKB">
        <authorList>
            <consortium name="RefSeq"/>
        </authorList>
    </citation>
    <scope>IDENTIFICATION</scope>
</reference>
<evidence type="ECO:0000256" key="10">
    <source>
        <dbReference type="SAM" id="MobiDB-lite"/>
    </source>
</evidence>
<dbReference type="KEGG" id="dci:103515445"/>
<evidence type="ECO:0000256" key="2">
    <source>
        <dbReference type="ARBA" id="ARBA00004906"/>
    </source>
</evidence>
<evidence type="ECO:0000256" key="3">
    <source>
        <dbReference type="ARBA" id="ARBA00022679"/>
    </source>
</evidence>
<comment type="pathway">
    <text evidence="2">Protein modification; protein ubiquitination.</text>
</comment>
<evidence type="ECO:0000256" key="9">
    <source>
        <dbReference type="ARBA" id="ARBA00023136"/>
    </source>
</evidence>
<keyword evidence="6" id="KW-0863">Zinc-finger</keyword>
<dbReference type="UniPathway" id="UPA00143"/>
<dbReference type="AlphaFoldDB" id="A0A1S3DBN1"/>
<dbReference type="PANTHER" id="PTHR22763">
    <property type="entry name" value="RING ZINC FINGER PROTEIN"/>
    <property type="match status" value="1"/>
</dbReference>
<dbReference type="InterPro" id="IPR057992">
    <property type="entry name" value="TPR_SYVN1_N"/>
</dbReference>
<evidence type="ECO:0000256" key="4">
    <source>
        <dbReference type="ARBA" id="ARBA00022692"/>
    </source>
</evidence>
<feature type="transmembrane region" description="Helical" evidence="11">
    <location>
        <begin position="201"/>
        <end position="219"/>
    </location>
</feature>
<feature type="transmembrane region" description="Helical" evidence="11">
    <location>
        <begin position="43"/>
        <end position="60"/>
    </location>
</feature>
<accession>A0A1S3DBN1</accession>
<evidence type="ECO:0000256" key="8">
    <source>
        <dbReference type="ARBA" id="ARBA00022989"/>
    </source>
</evidence>
<comment type="subcellular location">
    <subcellularLocation>
        <location evidence="1">Membrane</location>
    </subcellularLocation>
</comment>
<dbReference type="RefSeq" id="XP_008478609.1">
    <property type="nucleotide sequence ID" value="XM_008480387.2"/>
</dbReference>
<proteinExistence type="predicted"/>
<evidence type="ECO:0000259" key="12">
    <source>
        <dbReference type="Pfam" id="PF25563"/>
    </source>
</evidence>
<dbReference type="GeneID" id="103515445"/>
<feature type="transmembrane region" description="Helical" evidence="11">
    <location>
        <begin position="131"/>
        <end position="155"/>
    </location>
</feature>
<protein>
    <submittedName>
        <fullName evidence="14">E3 ubiquitin-protein ligase synoviolin A-like</fullName>
    </submittedName>
</protein>
<keyword evidence="8 11" id="KW-1133">Transmembrane helix</keyword>
<dbReference type="InterPro" id="IPR050731">
    <property type="entry name" value="HRD1_E3_ubiq-ligases"/>
</dbReference>
<evidence type="ECO:0000256" key="7">
    <source>
        <dbReference type="ARBA" id="ARBA00022833"/>
    </source>
</evidence>
<dbReference type="GO" id="GO:0061630">
    <property type="term" value="F:ubiquitin protein ligase activity"/>
    <property type="evidence" value="ECO:0007669"/>
    <property type="project" value="UniProtKB-EC"/>
</dbReference>
<feature type="transmembrane region" description="Helical" evidence="11">
    <location>
        <begin position="167"/>
        <end position="189"/>
    </location>
</feature>
<keyword evidence="7" id="KW-0862">Zinc</keyword>
<keyword evidence="4 11" id="KW-0812">Transmembrane</keyword>
<evidence type="ECO:0000313" key="14">
    <source>
        <dbReference type="RefSeq" id="XP_008478609.1"/>
    </source>
</evidence>
<evidence type="ECO:0000256" key="6">
    <source>
        <dbReference type="ARBA" id="ARBA00022771"/>
    </source>
</evidence>
<keyword evidence="9 11" id="KW-0472">Membrane</keyword>
<evidence type="ECO:0000256" key="11">
    <source>
        <dbReference type="SAM" id="Phobius"/>
    </source>
</evidence>